<evidence type="ECO:0000256" key="2">
    <source>
        <dbReference type="ARBA" id="ARBA00022741"/>
    </source>
</evidence>
<dbReference type="InterPro" id="IPR019591">
    <property type="entry name" value="Mrp/NBP35_ATP-bd"/>
</dbReference>
<evidence type="ECO:0000313" key="7">
    <source>
        <dbReference type="EMBL" id="VEU82637.1"/>
    </source>
</evidence>
<dbReference type="GO" id="GO:0046872">
    <property type="term" value="F:metal ion binding"/>
    <property type="evidence" value="ECO:0007669"/>
    <property type="project" value="UniProtKB-KW"/>
</dbReference>
<dbReference type="CDD" id="cd02037">
    <property type="entry name" value="Mrp_NBP35"/>
    <property type="match status" value="1"/>
</dbReference>
<evidence type="ECO:0000256" key="6">
    <source>
        <dbReference type="HAMAP-Rule" id="MF_02040"/>
    </source>
</evidence>
<comment type="function">
    <text evidence="6">Binds and transfers iron-sulfur (Fe-S) clusters to target apoproteins. Can hydrolyze ATP.</text>
</comment>
<dbReference type="KEGG" id="ahk:NCTC10172_00656"/>
<evidence type="ECO:0000256" key="4">
    <source>
        <dbReference type="ARBA" id="ARBA00023004"/>
    </source>
</evidence>
<accession>A0A449BJZ0</accession>
<dbReference type="STRING" id="1408416.GCA_000702765_00829"/>
<evidence type="ECO:0000256" key="1">
    <source>
        <dbReference type="ARBA" id="ARBA00022723"/>
    </source>
</evidence>
<dbReference type="InterPro" id="IPR027417">
    <property type="entry name" value="P-loop_NTPase"/>
</dbReference>
<dbReference type="AlphaFoldDB" id="A0A449BJZ0"/>
<sequence length="310" mass="34147">MDFKTAGSLIDLKVTEDNIVELVVALKNRKRDESQIKLEIARAVKIKFGYPGLRIDFIDSKYSVEEKKIKYIGVISGKGGVGKSTVSANLAKAMQRLGKKVGVIDADIYGSSLPSIFKLPIEPLSTTEDDEIIPADADGIQVISPEFFMPKNQPLMWRGPMLGKLLTHFFENVVWDDEIEVIIIDLPPGTGDVPLDIHTFVPDAKMILVTTPHPNASHVALKAGLGAKEMGHEIIGVVENMSYYYNEAAKSKDFIFGEGGAKLVTDALNVPLLIQIPINQPLNKDSYLFSLEDMNGKLYLSLAKEILSKF</sequence>
<feature type="binding site" evidence="6">
    <location>
        <begin position="77"/>
        <end position="84"/>
    </location>
    <ligand>
        <name>ATP</name>
        <dbReference type="ChEBI" id="CHEBI:30616"/>
    </ligand>
</feature>
<name>A0A449BJZ0_9MOLU</name>
<dbReference type="PANTHER" id="PTHR42961:SF2">
    <property type="entry name" value="IRON-SULFUR PROTEIN NUBPL"/>
    <property type="match status" value="1"/>
</dbReference>
<dbReference type="SUPFAM" id="SSF52540">
    <property type="entry name" value="P-loop containing nucleoside triphosphate hydrolases"/>
    <property type="match status" value="1"/>
</dbReference>
<keyword evidence="8" id="KW-1185">Reference proteome</keyword>
<reference evidence="7 8" key="1">
    <citation type="submission" date="2019-01" db="EMBL/GenBank/DDBJ databases">
        <authorList>
            <consortium name="Pathogen Informatics"/>
        </authorList>
    </citation>
    <scope>NUCLEOTIDE SEQUENCE [LARGE SCALE GENOMIC DNA]</scope>
    <source>
        <strain evidence="7 8">NCTC10172</strain>
    </source>
</reference>
<protein>
    <recommendedName>
        <fullName evidence="6">Iron-sulfur cluster carrier protein</fullName>
    </recommendedName>
</protein>
<dbReference type="HAMAP" id="MF_02040">
    <property type="entry name" value="Mrp_NBP35"/>
    <property type="match status" value="1"/>
</dbReference>
<dbReference type="GO" id="GO:0051539">
    <property type="term" value="F:4 iron, 4 sulfur cluster binding"/>
    <property type="evidence" value="ECO:0007669"/>
    <property type="project" value="TreeGrafter"/>
</dbReference>
<dbReference type="GO" id="GO:0016226">
    <property type="term" value="P:iron-sulfur cluster assembly"/>
    <property type="evidence" value="ECO:0007669"/>
    <property type="project" value="InterPro"/>
</dbReference>
<dbReference type="Proteomes" id="UP000290909">
    <property type="component" value="Chromosome"/>
</dbReference>
<dbReference type="Gene3D" id="3.40.50.300">
    <property type="entry name" value="P-loop containing nucleotide triphosphate hydrolases"/>
    <property type="match status" value="1"/>
</dbReference>
<dbReference type="Pfam" id="PF10609">
    <property type="entry name" value="ParA"/>
    <property type="match status" value="1"/>
</dbReference>
<proteinExistence type="inferred from homology"/>
<dbReference type="EMBL" id="LR215050">
    <property type="protein sequence ID" value="VEU82637.1"/>
    <property type="molecule type" value="Genomic_DNA"/>
</dbReference>
<keyword evidence="1 6" id="KW-0479">Metal-binding</keyword>
<keyword evidence="5 6" id="KW-0411">Iron-sulfur</keyword>
<organism evidence="7 8">
    <name type="scientific">Acholeplasma hippikon</name>
    <dbReference type="NCBI Taxonomy" id="264636"/>
    <lineage>
        <taxon>Bacteria</taxon>
        <taxon>Bacillati</taxon>
        <taxon>Mycoplasmatota</taxon>
        <taxon>Mollicutes</taxon>
        <taxon>Acholeplasmatales</taxon>
        <taxon>Acholeplasmataceae</taxon>
        <taxon>Acholeplasma</taxon>
    </lineage>
</organism>
<comment type="similarity">
    <text evidence="6">Belongs to the Mrp/NBP35 ATP-binding proteins family.</text>
</comment>
<dbReference type="GO" id="GO:0016887">
    <property type="term" value="F:ATP hydrolysis activity"/>
    <property type="evidence" value="ECO:0007669"/>
    <property type="project" value="UniProtKB-UniRule"/>
</dbReference>
<dbReference type="GO" id="GO:0005524">
    <property type="term" value="F:ATP binding"/>
    <property type="evidence" value="ECO:0007669"/>
    <property type="project" value="UniProtKB-UniRule"/>
</dbReference>
<keyword evidence="2 6" id="KW-0547">Nucleotide-binding</keyword>
<dbReference type="PANTHER" id="PTHR42961">
    <property type="entry name" value="IRON-SULFUR PROTEIN NUBPL"/>
    <property type="match status" value="1"/>
</dbReference>
<keyword evidence="4 6" id="KW-0408">Iron</keyword>
<evidence type="ECO:0000256" key="5">
    <source>
        <dbReference type="ARBA" id="ARBA00023014"/>
    </source>
</evidence>
<gene>
    <name evidence="7" type="primary">ylxH</name>
    <name evidence="7" type="ORF">NCTC10172_00656</name>
</gene>
<comment type="subunit">
    <text evidence="6">Homodimer.</text>
</comment>
<dbReference type="InterPro" id="IPR033756">
    <property type="entry name" value="YlxH/NBP35"/>
</dbReference>
<dbReference type="InterPro" id="IPR044304">
    <property type="entry name" value="NUBPL-like"/>
</dbReference>
<dbReference type="GO" id="GO:0140663">
    <property type="term" value="F:ATP-dependent FeS chaperone activity"/>
    <property type="evidence" value="ECO:0007669"/>
    <property type="project" value="InterPro"/>
</dbReference>
<evidence type="ECO:0000313" key="8">
    <source>
        <dbReference type="Proteomes" id="UP000290909"/>
    </source>
</evidence>
<keyword evidence="3 6" id="KW-0067">ATP-binding</keyword>
<evidence type="ECO:0000256" key="3">
    <source>
        <dbReference type="ARBA" id="ARBA00022840"/>
    </source>
</evidence>
<keyword evidence="6" id="KW-0378">Hydrolase</keyword>